<dbReference type="GO" id="GO:0008170">
    <property type="term" value="F:N-methyltransferase activity"/>
    <property type="evidence" value="ECO:0007669"/>
    <property type="project" value="InterPro"/>
</dbReference>
<proteinExistence type="inferred from homology"/>
<keyword evidence="2" id="KW-0808">Transferase</keyword>
<dbReference type="EC" id="2.1.1.-" evidence="3"/>
<dbReference type="InterPro" id="IPR001091">
    <property type="entry name" value="RM_Methyltransferase"/>
</dbReference>
<comment type="caution">
    <text evidence="5">The sequence shown here is derived from an EMBL/GenBank/DDBJ whole genome shotgun (WGS) entry which is preliminary data.</text>
</comment>
<dbReference type="PRINTS" id="PR00508">
    <property type="entry name" value="S21N4MTFRASE"/>
</dbReference>
<accession>A0A5C7E111</accession>
<evidence type="ECO:0000256" key="3">
    <source>
        <dbReference type="RuleBase" id="RU362026"/>
    </source>
</evidence>
<dbReference type="SUPFAM" id="SSF53335">
    <property type="entry name" value="S-adenosyl-L-methionine-dependent methyltransferases"/>
    <property type="match status" value="2"/>
</dbReference>
<dbReference type="InterPro" id="IPR029063">
    <property type="entry name" value="SAM-dependent_MTases_sf"/>
</dbReference>
<organism evidence="5 6">
    <name type="scientific">Campylobacter volucris</name>
    <dbReference type="NCBI Taxonomy" id="1031542"/>
    <lineage>
        <taxon>Bacteria</taxon>
        <taxon>Pseudomonadati</taxon>
        <taxon>Campylobacterota</taxon>
        <taxon>Epsilonproteobacteria</taxon>
        <taxon>Campylobacterales</taxon>
        <taxon>Campylobacteraceae</taxon>
        <taxon>Campylobacter</taxon>
    </lineage>
</organism>
<reference evidence="5 6" key="1">
    <citation type="submission" date="2019-07" db="EMBL/GenBank/DDBJ databases">
        <title>Rapid identification of Enteric Bacteria from Whole Genome Sequences (WGS) using Average Nucleotide Identity (ANI).</title>
        <authorList>
            <person name="Lane C."/>
        </authorList>
    </citation>
    <scope>NUCLEOTIDE SEQUENCE [LARGE SCALE GENOMIC DNA]</scope>
    <source>
        <strain evidence="5 6">2016D-0084</strain>
    </source>
</reference>
<protein>
    <recommendedName>
        <fullName evidence="3">Methyltransferase</fullName>
        <ecNumber evidence="3">2.1.1.-</ecNumber>
    </recommendedName>
</protein>
<dbReference type="Pfam" id="PF01555">
    <property type="entry name" value="N6_N4_Mtase"/>
    <property type="match status" value="1"/>
</dbReference>
<evidence type="ECO:0000256" key="2">
    <source>
        <dbReference type="ARBA" id="ARBA00022679"/>
    </source>
</evidence>
<dbReference type="GO" id="GO:0003677">
    <property type="term" value="F:DNA binding"/>
    <property type="evidence" value="ECO:0007669"/>
    <property type="project" value="InterPro"/>
</dbReference>
<dbReference type="AlphaFoldDB" id="A0A5C7E111"/>
<sequence>MKFNDLDLNNWKKYDINTDSLWIIASRDKSGKHRNIYHGNFIPQIPNQLIRRYTKKDDLVIDPFLGSGTTLYECEKLNRKCIGLDINESILEFVLDNFGINFDNKRYFLGNCDNTDAKKVDEFLENALNKLESKKAQFIFLHPPYMDIVKFSEKKEDLSQISDLKEFKYKFLLTCQNLLKYLEKNRYFALIIADLYKNSEIIPLGFELMNLIKQNFQVKLKGIVVKNIEGNRGKLGVNAIWRYRALRSDYYIFKHDYIFIFKKEF</sequence>
<dbReference type="InterPro" id="IPR002941">
    <property type="entry name" value="DNA_methylase_N4/N6"/>
</dbReference>
<evidence type="ECO:0000313" key="5">
    <source>
        <dbReference type="EMBL" id="TXE88166.1"/>
    </source>
</evidence>
<evidence type="ECO:0000259" key="4">
    <source>
        <dbReference type="Pfam" id="PF01555"/>
    </source>
</evidence>
<gene>
    <name evidence="5" type="ORF">FPD38_04855</name>
</gene>
<dbReference type="Proteomes" id="UP000321629">
    <property type="component" value="Unassembled WGS sequence"/>
</dbReference>
<evidence type="ECO:0000313" key="6">
    <source>
        <dbReference type="Proteomes" id="UP000321629"/>
    </source>
</evidence>
<evidence type="ECO:0000256" key="1">
    <source>
        <dbReference type="ARBA" id="ARBA00022603"/>
    </source>
</evidence>
<dbReference type="Gene3D" id="3.40.50.150">
    <property type="entry name" value="Vaccinia Virus protein VP39"/>
    <property type="match status" value="2"/>
</dbReference>
<name>A0A5C7E111_9BACT</name>
<comment type="similarity">
    <text evidence="3">Belongs to the N(4)/N(6)-methyltransferase family.</text>
</comment>
<dbReference type="EMBL" id="VOWJ01000023">
    <property type="protein sequence ID" value="TXE88166.1"/>
    <property type="molecule type" value="Genomic_DNA"/>
</dbReference>
<dbReference type="GO" id="GO:0032259">
    <property type="term" value="P:methylation"/>
    <property type="evidence" value="ECO:0007669"/>
    <property type="project" value="UniProtKB-KW"/>
</dbReference>
<feature type="domain" description="DNA methylase N-4/N-6" evidence="4">
    <location>
        <begin position="12"/>
        <end position="92"/>
    </location>
</feature>
<keyword evidence="1 5" id="KW-0489">Methyltransferase</keyword>